<reference evidence="1" key="1">
    <citation type="submission" date="2020-04" db="EMBL/GenBank/DDBJ databases">
        <authorList>
            <person name="Chiriac C."/>
            <person name="Salcher M."/>
            <person name="Ghai R."/>
            <person name="Kavagutti S V."/>
        </authorList>
    </citation>
    <scope>NUCLEOTIDE SEQUENCE</scope>
</reference>
<accession>A0A6J5M5G0</accession>
<protein>
    <submittedName>
        <fullName evidence="1">Uncharacterized protein</fullName>
    </submittedName>
</protein>
<evidence type="ECO:0000313" key="1">
    <source>
        <dbReference type="EMBL" id="CAB4141974.1"/>
    </source>
</evidence>
<dbReference type="EMBL" id="LR796403">
    <property type="protein sequence ID" value="CAB4141974.1"/>
    <property type="molecule type" value="Genomic_DNA"/>
</dbReference>
<gene>
    <name evidence="1" type="ORF">UFOVP423_8</name>
</gene>
<organism evidence="1">
    <name type="scientific">uncultured Caudovirales phage</name>
    <dbReference type="NCBI Taxonomy" id="2100421"/>
    <lineage>
        <taxon>Viruses</taxon>
        <taxon>Duplodnaviria</taxon>
        <taxon>Heunggongvirae</taxon>
        <taxon>Uroviricota</taxon>
        <taxon>Caudoviricetes</taxon>
        <taxon>Peduoviridae</taxon>
        <taxon>Maltschvirus</taxon>
        <taxon>Maltschvirus maltsch</taxon>
    </lineage>
</organism>
<proteinExistence type="predicted"/>
<sequence>MAFNNEFTQVENTWIPAGTSRPNTFTAQNVFKAPSTTVPGFVAQAFGTISAIPTLDPNGIALFQGGEAVAGHVYYSASGATTHVVFRRNNGTYNVPTALASGDIIGSLQWQGRGASTFGTVPAAQIRGIATQAFTEAARGTNLEFYVTATGAITQTLSLTLSSALATFGTPSQSTELQISQAAGNNRFLYWQTAGSARWGWYTNNGAESGSNAGSDLLLARYSDAGGLLAGAVITIVRASGNITMNGGGGKTTFAGNAINIATTQSPATSAAAGTTGDIAWDDTYLYVRISTGWRRIALGGSF</sequence>
<name>A0A6J5M5G0_9CAUD</name>